<gene>
    <name evidence="7" type="ORF">CLOHYLEM_07787</name>
</gene>
<sequence>MDGMMKVAVMNGIGEMGYTERPIPQAKDDEVVVKLEYVGICGSDMHYYEMGRIGDYIVEPPFVLGHEPGGTVVETGKNVKHLKPGDRVALEPGKTCGKCRFRKEGKY</sequence>
<dbReference type="EMBL" id="ABYI02000051">
    <property type="protein sequence ID" value="EEG72149.1"/>
    <property type="molecule type" value="Genomic_DNA"/>
</dbReference>
<dbReference type="PROSITE" id="PS00059">
    <property type="entry name" value="ADH_ZINC"/>
    <property type="match status" value="1"/>
</dbReference>
<keyword evidence="8" id="KW-1185">Reference proteome</keyword>
<reference evidence="7" key="1">
    <citation type="submission" date="2009-02" db="EMBL/GenBank/DDBJ databases">
        <authorList>
            <person name="Fulton L."/>
            <person name="Clifton S."/>
            <person name="Fulton B."/>
            <person name="Xu J."/>
            <person name="Minx P."/>
            <person name="Pepin K.H."/>
            <person name="Johnson M."/>
            <person name="Bhonagiri V."/>
            <person name="Nash W.E."/>
            <person name="Mardis E.R."/>
            <person name="Wilson R.K."/>
        </authorList>
    </citation>
    <scope>NUCLEOTIDE SEQUENCE [LARGE SCALE GENOMIC DNA]</scope>
    <source>
        <strain evidence="7">DSM 15053</strain>
    </source>
</reference>
<dbReference type="Gene3D" id="3.90.180.10">
    <property type="entry name" value="Medium-chain alcohol dehydrogenases, catalytic domain"/>
    <property type="match status" value="1"/>
</dbReference>
<evidence type="ECO:0000313" key="8">
    <source>
        <dbReference type="Proteomes" id="UP000004893"/>
    </source>
</evidence>
<evidence type="ECO:0000313" key="7">
    <source>
        <dbReference type="EMBL" id="EEG72149.1"/>
    </source>
</evidence>
<feature type="non-terminal residue" evidence="7">
    <location>
        <position position="107"/>
    </location>
</feature>
<organism evidence="7 8">
    <name type="scientific">[Clostridium] hylemonae DSM 15053</name>
    <dbReference type="NCBI Taxonomy" id="553973"/>
    <lineage>
        <taxon>Bacteria</taxon>
        <taxon>Bacillati</taxon>
        <taxon>Bacillota</taxon>
        <taxon>Clostridia</taxon>
        <taxon>Lachnospirales</taxon>
        <taxon>Lachnospiraceae</taxon>
    </lineage>
</organism>
<dbReference type="PANTHER" id="PTHR43161:SF9">
    <property type="entry name" value="SORBITOL DEHYDROGENASE"/>
    <property type="match status" value="1"/>
</dbReference>
<evidence type="ECO:0000259" key="6">
    <source>
        <dbReference type="Pfam" id="PF08240"/>
    </source>
</evidence>
<evidence type="ECO:0000256" key="5">
    <source>
        <dbReference type="ARBA" id="ARBA00023002"/>
    </source>
</evidence>
<dbReference type="STRING" id="553973.CLOHYLEM_07787"/>
<dbReference type="InterPro" id="IPR011032">
    <property type="entry name" value="GroES-like_sf"/>
</dbReference>
<feature type="domain" description="Alcohol dehydrogenase-like N-terminal" evidence="6">
    <location>
        <begin position="28"/>
        <end position="107"/>
    </location>
</feature>
<dbReference type="GO" id="GO:0016491">
    <property type="term" value="F:oxidoreductase activity"/>
    <property type="evidence" value="ECO:0007669"/>
    <property type="project" value="UniProtKB-KW"/>
</dbReference>
<evidence type="ECO:0000256" key="4">
    <source>
        <dbReference type="ARBA" id="ARBA00022833"/>
    </source>
</evidence>
<name>C0C6P8_9FIRM</name>
<dbReference type="InterPro" id="IPR013154">
    <property type="entry name" value="ADH-like_N"/>
</dbReference>
<proteinExistence type="inferred from homology"/>
<dbReference type="Pfam" id="PF08240">
    <property type="entry name" value="ADH_N"/>
    <property type="match status" value="1"/>
</dbReference>
<dbReference type="InterPro" id="IPR002328">
    <property type="entry name" value="ADH_Zn_CS"/>
</dbReference>
<dbReference type="SUPFAM" id="SSF50129">
    <property type="entry name" value="GroES-like"/>
    <property type="match status" value="1"/>
</dbReference>
<dbReference type="Proteomes" id="UP000004893">
    <property type="component" value="Unassembled WGS sequence"/>
</dbReference>
<comment type="similarity">
    <text evidence="2">Belongs to the zinc-containing alcohol dehydrogenase family.</text>
</comment>
<comment type="caution">
    <text evidence="7">The sequence shown here is derived from an EMBL/GenBank/DDBJ whole genome shotgun (WGS) entry which is preliminary data.</text>
</comment>
<keyword evidence="5" id="KW-0560">Oxidoreductase</keyword>
<dbReference type="GO" id="GO:0008270">
    <property type="term" value="F:zinc ion binding"/>
    <property type="evidence" value="ECO:0007669"/>
    <property type="project" value="InterPro"/>
</dbReference>
<dbReference type="eggNOG" id="COG1063">
    <property type="taxonomic scope" value="Bacteria"/>
</dbReference>
<protein>
    <submittedName>
        <fullName evidence="7">GroES-like protein</fullName>
    </submittedName>
</protein>
<keyword evidence="3" id="KW-0479">Metal-binding</keyword>
<accession>C0C6P8</accession>
<comment type="cofactor">
    <cofactor evidence="1">
        <name>Zn(2+)</name>
        <dbReference type="ChEBI" id="CHEBI:29105"/>
    </cofactor>
</comment>
<dbReference type="PANTHER" id="PTHR43161">
    <property type="entry name" value="SORBITOL DEHYDROGENASE"/>
    <property type="match status" value="1"/>
</dbReference>
<dbReference type="AlphaFoldDB" id="C0C6P8"/>
<evidence type="ECO:0000256" key="1">
    <source>
        <dbReference type="ARBA" id="ARBA00001947"/>
    </source>
</evidence>
<evidence type="ECO:0000256" key="2">
    <source>
        <dbReference type="ARBA" id="ARBA00008072"/>
    </source>
</evidence>
<dbReference type="RefSeq" id="WP_006445126.1">
    <property type="nucleotide sequence ID" value="NZ_GG657765.1"/>
</dbReference>
<keyword evidence="4" id="KW-0862">Zinc</keyword>
<reference evidence="7" key="2">
    <citation type="submission" date="2013-06" db="EMBL/GenBank/DDBJ databases">
        <title>Draft genome sequence of Clostridium hylemonae (DSM 15053).</title>
        <authorList>
            <person name="Sudarsanam P."/>
            <person name="Ley R."/>
            <person name="Guruge J."/>
            <person name="Turnbaugh P.J."/>
            <person name="Mahowald M."/>
            <person name="Liep D."/>
            <person name="Gordon J."/>
        </authorList>
    </citation>
    <scope>NUCLEOTIDE SEQUENCE</scope>
    <source>
        <strain evidence="7">DSM 15053</strain>
    </source>
</reference>
<dbReference type="HOGENOM" id="CLU_026673_23_3_9"/>
<evidence type="ECO:0000256" key="3">
    <source>
        <dbReference type="ARBA" id="ARBA00022723"/>
    </source>
</evidence>